<dbReference type="InterPro" id="IPR010347">
    <property type="entry name" value="Tdp1"/>
</dbReference>
<accession>A0A0B2Q850</accession>
<evidence type="ECO:0000256" key="1">
    <source>
        <dbReference type="SAM" id="MobiDB-lite"/>
    </source>
</evidence>
<proteinExistence type="predicted"/>
<name>A0A0B2Q850_GLYSO</name>
<reference evidence="2" key="1">
    <citation type="submission" date="2014-07" db="EMBL/GenBank/DDBJ databases">
        <title>Identification of a novel salt tolerance gene in wild soybean by whole-genome sequencing.</title>
        <authorList>
            <person name="Lam H.-M."/>
            <person name="Qi X."/>
            <person name="Li M.-W."/>
            <person name="Liu X."/>
            <person name="Xie M."/>
            <person name="Ni M."/>
            <person name="Xu X."/>
        </authorList>
    </citation>
    <scope>NUCLEOTIDE SEQUENCE [LARGE SCALE GENOMIC DNA]</scope>
    <source>
        <tissue evidence="2">Root</tissue>
    </source>
</reference>
<dbReference type="GO" id="GO:0006281">
    <property type="term" value="P:DNA repair"/>
    <property type="evidence" value="ECO:0007669"/>
    <property type="project" value="InterPro"/>
</dbReference>
<dbReference type="EMBL" id="KN660270">
    <property type="protein sequence ID" value="KHN17440.1"/>
    <property type="molecule type" value="Genomic_DNA"/>
</dbReference>
<feature type="compositionally biased region" description="Acidic residues" evidence="1">
    <location>
        <begin position="146"/>
        <end position="157"/>
    </location>
</feature>
<dbReference type="GO" id="GO:0008081">
    <property type="term" value="F:phosphoric diester hydrolase activity"/>
    <property type="evidence" value="ECO:0007669"/>
    <property type="project" value="InterPro"/>
</dbReference>
<sequence length="193" mass="22609">MASLVIDVPSQAHWITQLTKYTGLLSLHTKYDFWGCWNASEELKNPSVRIIFPTIERVKNAYNGILPSRYILCFTEKTWQRLKTSNILHDAIPHTHERIGHPMHIKVMRRCSWSGRDAPSIATNQALREVMVELAEREKEKHTEEEMKDENDEEEYVELPEELEATNYVEQEKEDEKAYADILWSQVDSFQSS</sequence>
<dbReference type="SUPFAM" id="SSF56024">
    <property type="entry name" value="Phospholipase D/nuclease"/>
    <property type="match status" value="1"/>
</dbReference>
<dbReference type="PANTHER" id="PTHR12415">
    <property type="entry name" value="TYROSYL-DNA PHOSPHODIESTERASE 1"/>
    <property type="match status" value="1"/>
</dbReference>
<protein>
    <submittedName>
        <fullName evidence="2">Uncharacterized protein</fullName>
    </submittedName>
</protein>
<evidence type="ECO:0000313" key="2">
    <source>
        <dbReference type="EMBL" id="KHN17440.1"/>
    </source>
</evidence>
<dbReference type="GO" id="GO:0005634">
    <property type="term" value="C:nucleus"/>
    <property type="evidence" value="ECO:0007669"/>
    <property type="project" value="InterPro"/>
</dbReference>
<dbReference type="AlphaFoldDB" id="A0A0B2Q850"/>
<dbReference type="PANTHER" id="PTHR12415:SF3">
    <property type="entry name" value="OS04G0403400 PROTEIN"/>
    <property type="match status" value="1"/>
</dbReference>
<gene>
    <name evidence="2" type="ORF">glysoja_026983</name>
</gene>
<organism evidence="2">
    <name type="scientific">Glycine soja</name>
    <name type="common">Wild soybean</name>
    <dbReference type="NCBI Taxonomy" id="3848"/>
    <lineage>
        <taxon>Eukaryota</taxon>
        <taxon>Viridiplantae</taxon>
        <taxon>Streptophyta</taxon>
        <taxon>Embryophyta</taxon>
        <taxon>Tracheophyta</taxon>
        <taxon>Spermatophyta</taxon>
        <taxon>Magnoliopsida</taxon>
        <taxon>eudicotyledons</taxon>
        <taxon>Gunneridae</taxon>
        <taxon>Pentapetalae</taxon>
        <taxon>rosids</taxon>
        <taxon>fabids</taxon>
        <taxon>Fabales</taxon>
        <taxon>Fabaceae</taxon>
        <taxon>Papilionoideae</taxon>
        <taxon>50 kb inversion clade</taxon>
        <taxon>NPAAA clade</taxon>
        <taxon>indigoferoid/millettioid clade</taxon>
        <taxon>Phaseoleae</taxon>
        <taxon>Glycine</taxon>
        <taxon>Glycine subgen. Soja</taxon>
    </lineage>
</organism>
<feature type="region of interest" description="Disordered" evidence="1">
    <location>
        <begin position="137"/>
        <end position="157"/>
    </location>
</feature>
<dbReference type="Proteomes" id="UP000053555">
    <property type="component" value="Unassembled WGS sequence"/>
</dbReference>
<dbReference type="Gene3D" id="3.30.870.10">
    <property type="entry name" value="Endonuclease Chain A"/>
    <property type="match status" value="1"/>
</dbReference>